<dbReference type="AlphaFoldDB" id="A0A841E3G3"/>
<evidence type="ECO:0008006" key="3">
    <source>
        <dbReference type="Google" id="ProtNLM"/>
    </source>
</evidence>
<dbReference type="EMBL" id="JACHLY010000001">
    <property type="protein sequence ID" value="MBB5997576.1"/>
    <property type="molecule type" value="Genomic_DNA"/>
</dbReference>
<gene>
    <name evidence="1" type="ORF">HNR25_001327</name>
</gene>
<comment type="caution">
    <text evidence="1">The sequence shown here is derived from an EMBL/GenBank/DDBJ whole genome shotgun (WGS) entry which is preliminary data.</text>
</comment>
<organism evidence="1 2">
    <name type="scientific">Streptomonospora salina</name>
    <dbReference type="NCBI Taxonomy" id="104205"/>
    <lineage>
        <taxon>Bacteria</taxon>
        <taxon>Bacillati</taxon>
        <taxon>Actinomycetota</taxon>
        <taxon>Actinomycetes</taxon>
        <taxon>Streptosporangiales</taxon>
        <taxon>Nocardiopsidaceae</taxon>
        <taxon>Streptomonospora</taxon>
    </lineage>
</organism>
<accession>A0A841E3G3</accession>
<sequence>MPHDAPSTDNARTAWAALEPVHILVYFAPEAQARYSAIGLEDRATNYFAARSAAMGAVGPGTVAATFYNFNPAAVRSVIPRAWSTASPETVLEARNDAVDQALRRILGDGAVASEAVQEAAELARTAALAAADLPHGRPLFAGHAGLEWPGDPHMVLWHAATLLREFRGDGHIAALIDAGVSPLDALVTHAATGAIKLSFLRKSRGWSREDMDAGVRGAVERGLVSVDEEGTLSLTDAGRTLRSALEERTDALSVAPYAAIGATGCARLAELAESVAEPLKAEGILPGARKG</sequence>
<dbReference type="Pfam" id="PF21863">
    <property type="entry name" value="HTH_67"/>
    <property type="match status" value="1"/>
</dbReference>
<dbReference type="Proteomes" id="UP000578077">
    <property type="component" value="Unassembled WGS sequence"/>
</dbReference>
<proteinExistence type="predicted"/>
<dbReference type="InterPro" id="IPR054058">
    <property type="entry name" value="HTH_67"/>
</dbReference>
<reference evidence="1 2" key="1">
    <citation type="submission" date="2020-08" db="EMBL/GenBank/DDBJ databases">
        <title>Sequencing the genomes of 1000 actinobacteria strains.</title>
        <authorList>
            <person name="Klenk H.-P."/>
        </authorList>
    </citation>
    <scope>NUCLEOTIDE SEQUENCE [LARGE SCALE GENOMIC DNA]</scope>
    <source>
        <strain evidence="1 2">DSM 44593</strain>
    </source>
</reference>
<evidence type="ECO:0000313" key="1">
    <source>
        <dbReference type="EMBL" id="MBB5997576.1"/>
    </source>
</evidence>
<name>A0A841E3G3_9ACTN</name>
<keyword evidence="2" id="KW-1185">Reference proteome</keyword>
<evidence type="ECO:0000313" key="2">
    <source>
        <dbReference type="Proteomes" id="UP000578077"/>
    </source>
</evidence>
<protein>
    <recommendedName>
        <fullName evidence="3">SalK</fullName>
    </recommendedName>
</protein>
<dbReference type="NCBIfam" id="NF047719">
    <property type="entry name" value="SCO6745_fam_HTH"/>
    <property type="match status" value="1"/>
</dbReference>
<dbReference type="RefSeq" id="WP_184633823.1">
    <property type="nucleotide sequence ID" value="NZ_BAABKT010000005.1"/>
</dbReference>